<gene>
    <name evidence="1" type="ORF">S06H3_26059</name>
</gene>
<name>X1NH50_9ZZZZ</name>
<sequence length="292" mass="33776">FNCKEALKTAKEFFGSSTVRFAGIDGTMYSRPLFDLVIFFGGAYASTGTVTFLENDKPKIKYDKRTLRQNAGISSVVPIYINEIPDIDHTFFEGEQPEEVKPLRDEAIINNASIANWIMTFAEYYLAYKLATDPEQNVRIILLDRSLSTERASLLYDTSKRKLWKAKSSILGYKIDGEPIDKNDLTIARQYIYNQALGLPPPRGDYLQYAIIHLLRQKGSLTERQILTEFEIADEKRAKRVNRYLKRLVKDDFLSEKKETYALKAKYATTWERIKKLVTSLGDRFFFRKNVK</sequence>
<comment type="caution">
    <text evidence="1">The sequence shown here is derived from an EMBL/GenBank/DDBJ whole genome shotgun (WGS) entry which is preliminary data.</text>
</comment>
<protein>
    <submittedName>
        <fullName evidence="1">Uncharacterized protein</fullName>
    </submittedName>
</protein>
<dbReference type="EMBL" id="BARV01015037">
    <property type="protein sequence ID" value="GAI26130.1"/>
    <property type="molecule type" value="Genomic_DNA"/>
</dbReference>
<evidence type="ECO:0000313" key="1">
    <source>
        <dbReference type="EMBL" id="GAI26130.1"/>
    </source>
</evidence>
<proteinExistence type="predicted"/>
<accession>X1NH50</accession>
<reference evidence="1" key="1">
    <citation type="journal article" date="2014" name="Front. Microbiol.">
        <title>High frequency of phylogenetically diverse reductive dehalogenase-homologous genes in deep subseafloor sedimentary metagenomes.</title>
        <authorList>
            <person name="Kawai M."/>
            <person name="Futagami T."/>
            <person name="Toyoda A."/>
            <person name="Takaki Y."/>
            <person name="Nishi S."/>
            <person name="Hori S."/>
            <person name="Arai W."/>
            <person name="Tsubouchi T."/>
            <person name="Morono Y."/>
            <person name="Uchiyama I."/>
            <person name="Ito T."/>
            <person name="Fujiyama A."/>
            <person name="Inagaki F."/>
            <person name="Takami H."/>
        </authorList>
    </citation>
    <scope>NUCLEOTIDE SEQUENCE</scope>
    <source>
        <strain evidence="1">Expedition CK06-06</strain>
    </source>
</reference>
<feature type="non-terminal residue" evidence="1">
    <location>
        <position position="1"/>
    </location>
</feature>
<organism evidence="1">
    <name type="scientific">marine sediment metagenome</name>
    <dbReference type="NCBI Taxonomy" id="412755"/>
    <lineage>
        <taxon>unclassified sequences</taxon>
        <taxon>metagenomes</taxon>
        <taxon>ecological metagenomes</taxon>
    </lineage>
</organism>
<dbReference type="AlphaFoldDB" id="X1NH50"/>